<gene>
    <name evidence="9" type="ORF">Clacol_009286</name>
</gene>
<dbReference type="GO" id="GO:0005794">
    <property type="term" value="C:Golgi apparatus"/>
    <property type="evidence" value="ECO:0007669"/>
    <property type="project" value="TreeGrafter"/>
</dbReference>
<evidence type="ECO:0000313" key="10">
    <source>
        <dbReference type="Proteomes" id="UP001050691"/>
    </source>
</evidence>
<dbReference type="InterPro" id="IPR004342">
    <property type="entry name" value="EXS_C"/>
</dbReference>
<reference evidence="9" key="1">
    <citation type="submission" date="2021-10" db="EMBL/GenBank/DDBJ databases">
        <title>De novo Genome Assembly of Clathrus columnatus (Basidiomycota, Fungi) Using Illumina and Nanopore Sequence Data.</title>
        <authorList>
            <person name="Ogiso-Tanaka E."/>
            <person name="Itagaki H."/>
            <person name="Hosoya T."/>
            <person name="Hosaka K."/>
        </authorList>
    </citation>
    <scope>NUCLEOTIDE SEQUENCE</scope>
    <source>
        <strain evidence="9">MO-923</strain>
    </source>
</reference>
<dbReference type="Proteomes" id="UP001050691">
    <property type="component" value="Unassembled WGS sequence"/>
</dbReference>
<dbReference type="PROSITE" id="PS51382">
    <property type="entry name" value="SPX"/>
    <property type="match status" value="1"/>
</dbReference>
<feature type="region of interest" description="Disordered" evidence="6">
    <location>
        <begin position="390"/>
        <end position="410"/>
    </location>
</feature>
<feature type="transmembrane region" description="Helical" evidence="7">
    <location>
        <begin position="690"/>
        <end position="710"/>
    </location>
</feature>
<dbReference type="PANTHER" id="PTHR10783:SF103">
    <property type="entry name" value="SOLUTE CARRIER FAMILY 53 MEMBER 1"/>
    <property type="match status" value="1"/>
</dbReference>
<feature type="transmembrane region" description="Helical" evidence="7">
    <location>
        <begin position="659"/>
        <end position="678"/>
    </location>
</feature>
<dbReference type="EMBL" id="BPWL01000010">
    <property type="protein sequence ID" value="GJJ15013.1"/>
    <property type="molecule type" value="Genomic_DNA"/>
</dbReference>
<comment type="subcellular location">
    <subcellularLocation>
        <location evidence="1">Membrane</location>
        <topology evidence="1">Multi-pass membrane protein</topology>
    </subcellularLocation>
</comment>
<evidence type="ECO:0000256" key="1">
    <source>
        <dbReference type="ARBA" id="ARBA00004141"/>
    </source>
</evidence>
<dbReference type="InterPro" id="IPR004331">
    <property type="entry name" value="SPX_dom"/>
</dbReference>
<feature type="domain" description="SPX" evidence="8">
    <location>
        <begin position="204"/>
        <end position="469"/>
    </location>
</feature>
<comment type="similarity">
    <text evidence="2">Belongs to the SYG1 (TC 2.A.94) family.</text>
</comment>
<dbReference type="GO" id="GO:0000822">
    <property type="term" value="F:inositol hexakisphosphate binding"/>
    <property type="evidence" value="ECO:0007669"/>
    <property type="project" value="TreeGrafter"/>
</dbReference>
<feature type="compositionally biased region" description="Polar residues" evidence="6">
    <location>
        <begin position="390"/>
        <end position="401"/>
    </location>
</feature>
<dbReference type="Pfam" id="PF03124">
    <property type="entry name" value="EXS"/>
    <property type="match status" value="1"/>
</dbReference>
<dbReference type="CDD" id="cd14475">
    <property type="entry name" value="SPX_SYG1_like"/>
    <property type="match status" value="1"/>
</dbReference>
<dbReference type="Gene3D" id="1.10.510.10">
    <property type="entry name" value="Transferase(Phosphotransferase) domain 1"/>
    <property type="match status" value="1"/>
</dbReference>
<name>A0AAV5AQP4_9AGAM</name>
<evidence type="ECO:0000313" key="9">
    <source>
        <dbReference type="EMBL" id="GJJ15013.1"/>
    </source>
</evidence>
<keyword evidence="3 7" id="KW-0812">Transmembrane</keyword>
<protein>
    <recommendedName>
        <fullName evidence="8">SPX domain-containing protein</fullName>
    </recommendedName>
</protein>
<dbReference type="GO" id="GO:0016036">
    <property type="term" value="P:cellular response to phosphate starvation"/>
    <property type="evidence" value="ECO:0007669"/>
    <property type="project" value="TreeGrafter"/>
</dbReference>
<feature type="compositionally biased region" description="Basic and acidic residues" evidence="6">
    <location>
        <begin position="783"/>
        <end position="800"/>
    </location>
</feature>
<keyword evidence="10" id="KW-1185">Reference proteome</keyword>
<dbReference type="GO" id="GO:0006817">
    <property type="term" value="P:phosphate ion transport"/>
    <property type="evidence" value="ECO:0007669"/>
    <property type="project" value="TreeGrafter"/>
</dbReference>
<dbReference type="AlphaFoldDB" id="A0AAV5AQP4"/>
<dbReference type="GO" id="GO:0005886">
    <property type="term" value="C:plasma membrane"/>
    <property type="evidence" value="ECO:0007669"/>
    <property type="project" value="TreeGrafter"/>
</dbReference>
<dbReference type="PANTHER" id="PTHR10783">
    <property type="entry name" value="XENOTROPIC AND POLYTROPIC RETROVIRUS RECEPTOR 1-RELATED"/>
    <property type="match status" value="1"/>
</dbReference>
<evidence type="ECO:0000256" key="7">
    <source>
        <dbReference type="SAM" id="Phobius"/>
    </source>
</evidence>
<feature type="transmembrane region" description="Helical" evidence="7">
    <location>
        <begin position="541"/>
        <end position="562"/>
    </location>
</feature>
<evidence type="ECO:0000256" key="6">
    <source>
        <dbReference type="SAM" id="MobiDB-lite"/>
    </source>
</evidence>
<evidence type="ECO:0000256" key="3">
    <source>
        <dbReference type="ARBA" id="ARBA00022692"/>
    </source>
</evidence>
<proteinExistence type="inferred from homology"/>
<accession>A0AAV5AQP4</accession>
<feature type="compositionally biased region" description="Polar residues" evidence="6">
    <location>
        <begin position="765"/>
        <end position="777"/>
    </location>
</feature>
<sequence length="800" mass="91938">MQDKYVHIAIWSDKPKHLGNISSFAFRAPENIIRAECGKEMDIWAIGWESLFQPQDIPGLTPDESSLLLQFAVTGETLSKDVIDQSRVRDKFFNPEGLKSKATLLNQAQTFTLSMKERLTKRCGGDLTERQINAASRSTRDFLRLNSCDRPTANKLCAAYDGELFKTYKKSTGYLSGNGVLLFDIVKPLKRCGLGAGNDQIKLTRISHQFYYVTPVGYLEETQIPEWRKAYMSDRQEMDISEASTHSRYIYGAIESRSLSGSQLRPALNERSSVQIQRQNTARGKHSSNFHQDRALTLETLYSSLDHTESTFFLFLDNELGKVDGFYNEREDSAMSRLSDLKKQLDELAEHQKVFYEAGGPGIDTWRLSRVVGDALGVPKLPRLHQIENSDNNFSRNSQPFGKSLSPPRQFDPMEYQHAKHRMKKALREFYRSAELLNDYRVYGAVERCRFAKSKRMEDTLREIENIFAARFGTLVKMSIESCFLTSLSYSEKGDRKKALKKLKSAFQHRSHYFSVFRTGAYIGLGFPALVLGLYNSISPTTWPLIWLVFALVLLVNPFPIFSRSSRYWFIKHLGKLVAPGWGPVEFADFWLGDQFCSLAFSLAHIFTVGCAYSHSWEDVFFNCGSTTHWATLALLTSPYVSRMVQSVRRYYDSRLPAHLINGGKYFSSIIMYVTYYVWRFKGSHRDATFAIWCIFATIASTYTSSWIYLDHLYTKQWIEFPDRLENEQVGNTDQYRATREVPLPYSSTYQQDERDNDDSDGERSNSISTAARSLSGMSLRMRLFESRTSDHTRQNERNE</sequence>
<dbReference type="Pfam" id="PF03105">
    <property type="entry name" value="SPX"/>
    <property type="match status" value="1"/>
</dbReference>
<evidence type="ECO:0000256" key="2">
    <source>
        <dbReference type="ARBA" id="ARBA00009665"/>
    </source>
</evidence>
<feature type="region of interest" description="Disordered" evidence="6">
    <location>
        <begin position="730"/>
        <end position="800"/>
    </location>
</feature>
<organism evidence="9 10">
    <name type="scientific">Clathrus columnatus</name>
    <dbReference type="NCBI Taxonomy" id="1419009"/>
    <lineage>
        <taxon>Eukaryota</taxon>
        <taxon>Fungi</taxon>
        <taxon>Dikarya</taxon>
        <taxon>Basidiomycota</taxon>
        <taxon>Agaricomycotina</taxon>
        <taxon>Agaricomycetes</taxon>
        <taxon>Phallomycetidae</taxon>
        <taxon>Phallales</taxon>
        <taxon>Clathraceae</taxon>
        <taxon>Clathrus</taxon>
    </lineage>
</organism>
<feature type="transmembrane region" description="Helical" evidence="7">
    <location>
        <begin position="512"/>
        <end position="535"/>
    </location>
</feature>
<comment type="caution">
    <text evidence="9">The sequence shown here is derived from an EMBL/GenBank/DDBJ whole genome shotgun (WGS) entry which is preliminary data.</text>
</comment>
<keyword evidence="5 7" id="KW-0472">Membrane</keyword>
<keyword evidence="4 7" id="KW-1133">Transmembrane helix</keyword>
<evidence type="ECO:0000259" key="8">
    <source>
        <dbReference type="PROSITE" id="PS51382"/>
    </source>
</evidence>
<evidence type="ECO:0000256" key="5">
    <source>
        <dbReference type="ARBA" id="ARBA00023136"/>
    </source>
</evidence>
<evidence type="ECO:0000256" key="4">
    <source>
        <dbReference type="ARBA" id="ARBA00022989"/>
    </source>
</evidence>